<proteinExistence type="predicted"/>
<accession>A0AAE9LTJ8</accession>
<gene>
    <name evidence="2" type="ORF">M5E07_05400</name>
</gene>
<reference evidence="2" key="1">
    <citation type="submission" date="2022-06" db="EMBL/GenBank/DDBJ databases">
        <title>Isolation, identification and characterization of iprodione-degrading strains in Lhasa, Tibet.</title>
        <authorList>
            <person name="Pan H."/>
        </authorList>
    </citation>
    <scope>NUCLEOTIDE SEQUENCE</scope>
    <source>
        <strain evidence="2">Y-23</strain>
    </source>
</reference>
<keyword evidence="1" id="KW-0812">Transmembrane</keyword>
<dbReference type="RefSeq" id="WP_252222696.1">
    <property type="nucleotide sequence ID" value="NZ_CP098732.1"/>
</dbReference>
<dbReference type="AlphaFoldDB" id="A0AAE9LTJ8"/>
<keyword evidence="1" id="KW-0472">Membrane</keyword>
<dbReference type="KEGG" id="atz:M5E07_05400"/>
<dbReference type="EMBL" id="CP098732">
    <property type="protein sequence ID" value="USE84235.1"/>
    <property type="molecule type" value="Genomic_DNA"/>
</dbReference>
<evidence type="ECO:0000256" key="1">
    <source>
        <dbReference type="SAM" id="Phobius"/>
    </source>
</evidence>
<dbReference type="Proteomes" id="UP001056716">
    <property type="component" value="Chromosome"/>
</dbReference>
<keyword evidence="1" id="KW-1133">Transmembrane helix</keyword>
<evidence type="ECO:0000313" key="3">
    <source>
        <dbReference type="Proteomes" id="UP001056716"/>
    </source>
</evidence>
<keyword evidence="3" id="KW-1185">Reference proteome</keyword>
<protein>
    <submittedName>
        <fullName evidence="2">Uncharacterized protein</fullName>
    </submittedName>
</protein>
<evidence type="ECO:0000313" key="2">
    <source>
        <dbReference type="EMBL" id="USE84235.1"/>
    </source>
</evidence>
<feature type="transmembrane region" description="Helical" evidence="1">
    <location>
        <begin position="7"/>
        <end position="27"/>
    </location>
</feature>
<organism evidence="2 3">
    <name type="scientific">Acinetobacter tibetensis</name>
    <dbReference type="NCBI Taxonomy" id="2943497"/>
    <lineage>
        <taxon>Bacteria</taxon>
        <taxon>Pseudomonadati</taxon>
        <taxon>Pseudomonadota</taxon>
        <taxon>Gammaproteobacteria</taxon>
        <taxon>Moraxellales</taxon>
        <taxon>Moraxellaceae</taxon>
        <taxon>Acinetobacter</taxon>
    </lineage>
</organism>
<sequence>MFSSYRFWCFSFIGLVVAIAILFWLYLNVIASMQISTHRSEIMLPDALATKIHVGNYLDIHSQGKLNTQIDIDRQLNLPLKGKYLADLKFEIETPITVNIDYQTMIRIDQLMPVETTTDLIYQNQLLPKFPLKLDIPVQLDVPFELKRAYTIPVKIQFDGPVYFEFDERVGLHVVHRFSPQLNLNDPMKMDRIASFDATMYNAVRKTLVNLELNMHLPVHHIHP</sequence>
<name>A0AAE9LTJ8_9GAMM</name>